<keyword evidence="1" id="KW-0472">Membrane</keyword>
<dbReference type="OrthoDB" id="10601118at2759"/>
<proteinExistence type="predicted"/>
<gene>
    <name evidence="2" type="ORF">TNCT_632801</name>
</gene>
<reference evidence="2" key="1">
    <citation type="submission" date="2020-07" db="EMBL/GenBank/DDBJ databases">
        <title>Multicomponent nature underlies the extraordinary mechanical properties of spider dragline silk.</title>
        <authorList>
            <person name="Kono N."/>
            <person name="Nakamura H."/>
            <person name="Mori M."/>
            <person name="Yoshida Y."/>
            <person name="Ohtoshi R."/>
            <person name="Malay A.D."/>
            <person name="Moran D.A.P."/>
            <person name="Tomita M."/>
            <person name="Numata K."/>
            <person name="Arakawa K."/>
        </authorList>
    </citation>
    <scope>NUCLEOTIDE SEQUENCE</scope>
</reference>
<organism evidence="2 3">
    <name type="scientific">Trichonephila clavata</name>
    <name type="common">Joro spider</name>
    <name type="synonym">Nephila clavata</name>
    <dbReference type="NCBI Taxonomy" id="2740835"/>
    <lineage>
        <taxon>Eukaryota</taxon>
        <taxon>Metazoa</taxon>
        <taxon>Ecdysozoa</taxon>
        <taxon>Arthropoda</taxon>
        <taxon>Chelicerata</taxon>
        <taxon>Arachnida</taxon>
        <taxon>Araneae</taxon>
        <taxon>Araneomorphae</taxon>
        <taxon>Entelegynae</taxon>
        <taxon>Araneoidea</taxon>
        <taxon>Nephilidae</taxon>
        <taxon>Trichonephila</taxon>
    </lineage>
</organism>
<keyword evidence="1" id="KW-0812">Transmembrane</keyword>
<accession>A0A8X6M2D9</accession>
<dbReference type="AlphaFoldDB" id="A0A8X6M2D9"/>
<sequence length="179" mass="21001">MYFLDPVIIALYFSSAFATVAGCLFFKDPHDASLLSQVIRSEKSQFFYRYTWQKHKDWKISAPEKTINIKSCLIARFPHLPFAIMSKLYFTISTHFLYKKGILSEKNTQSVTNTLAEMMENIVQNNDRDFNFKAIEHGFIIFLSSFIQFTPKKGWKITVTYGNCWRSKIANAHFPWRNQ</sequence>
<dbReference type="Proteomes" id="UP000887116">
    <property type="component" value="Unassembled WGS sequence"/>
</dbReference>
<protein>
    <submittedName>
        <fullName evidence="2">Uncharacterized protein</fullName>
    </submittedName>
</protein>
<comment type="caution">
    <text evidence="2">The sequence shown here is derived from an EMBL/GenBank/DDBJ whole genome shotgun (WGS) entry which is preliminary data.</text>
</comment>
<evidence type="ECO:0000256" key="1">
    <source>
        <dbReference type="SAM" id="Phobius"/>
    </source>
</evidence>
<keyword evidence="1" id="KW-1133">Transmembrane helix</keyword>
<dbReference type="EMBL" id="BMAO01009423">
    <property type="protein sequence ID" value="GFR30745.1"/>
    <property type="molecule type" value="Genomic_DNA"/>
</dbReference>
<feature type="transmembrane region" description="Helical" evidence="1">
    <location>
        <begin position="6"/>
        <end position="26"/>
    </location>
</feature>
<evidence type="ECO:0000313" key="3">
    <source>
        <dbReference type="Proteomes" id="UP000887116"/>
    </source>
</evidence>
<evidence type="ECO:0000313" key="2">
    <source>
        <dbReference type="EMBL" id="GFR30745.1"/>
    </source>
</evidence>
<keyword evidence="3" id="KW-1185">Reference proteome</keyword>
<name>A0A8X6M2D9_TRICU</name>